<dbReference type="Proteomes" id="UP000318010">
    <property type="component" value="Unassembled WGS sequence"/>
</dbReference>
<organism evidence="1 2">
    <name type="scientific">Mucilaginibacter achroorhodeus</name>
    <dbReference type="NCBI Taxonomy" id="2599294"/>
    <lineage>
        <taxon>Bacteria</taxon>
        <taxon>Pseudomonadati</taxon>
        <taxon>Bacteroidota</taxon>
        <taxon>Sphingobacteriia</taxon>
        <taxon>Sphingobacteriales</taxon>
        <taxon>Sphingobacteriaceae</taxon>
        <taxon>Mucilaginibacter</taxon>
    </lineage>
</organism>
<proteinExistence type="predicted"/>
<accession>A0A563U5L8</accession>
<name>A0A563U5L8_9SPHI</name>
<dbReference type="RefSeq" id="WP_146269638.1">
    <property type="nucleotide sequence ID" value="NZ_VOEI01000002.1"/>
</dbReference>
<dbReference type="EMBL" id="VOEI01000002">
    <property type="protein sequence ID" value="TWR26633.1"/>
    <property type="molecule type" value="Genomic_DNA"/>
</dbReference>
<dbReference type="OrthoDB" id="2989458at2"/>
<keyword evidence="2" id="KW-1185">Reference proteome</keyword>
<dbReference type="AlphaFoldDB" id="A0A563U5L8"/>
<reference evidence="1 2" key="1">
    <citation type="submission" date="2019-07" db="EMBL/GenBank/DDBJ databases">
        <authorList>
            <person name="Kim J."/>
        </authorList>
    </citation>
    <scope>NUCLEOTIDE SEQUENCE [LARGE SCALE GENOMIC DNA]</scope>
    <source>
        <strain evidence="1 2">MJ1a</strain>
    </source>
</reference>
<dbReference type="InterPro" id="IPR046732">
    <property type="entry name" value="DUF6624"/>
</dbReference>
<comment type="caution">
    <text evidence="1">The sequence shown here is derived from an EMBL/GenBank/DDBJ whole genome shotgun (WGS) entry which is preliminary data.</text>
</comment>
<protein>
    <submittedName>
        <fullName evidence="1">Uncharacterized protein</fullName>
    </submittedName>
</protein>
<evidence type="ECO:0000313" key="2">
    <source>
        <dbReference type="Proteomes" id="UP000318010"/>
    </source>
</evidence>
<gene>
    <name evidence="1" type="ORF">FPZ42_06225</name>
</gene>
<evidence type="ECO:0000313" key="1">
    <source>
        <dbReference type="EMBL" id="TWR26633.1"/>
    </source>
</evidence>
<sequence>MMSEKLTIKQIDSIKKALNLRDGDFFSQINKISDHTDSSNTKRVEAIIAQYGYPGKSLVGEPTNEAAFFVLQHSTVIDKYLPIVEKAAHEKELPFYLYAMMKDRSLMYNNKEQIWGTQVKGMRMTNKQTGKPEFKMFVWPIQDAANVNERRKAAGFPQTVEENAKRLGVSYKPYTLEQALKGDVN</sequence>
<dbReference type="Pfam" id="PF20329">
    <property type="entry name" value="DUF6624"/>
    <property type="match status" value="1"/>
</dbReference>